<feature type="compositionally biased region" description="Polar residues" evidence="5">
    <location>
        <begin position="226"/>
        <end position="275"/>
    </location>
</feature>
<dbReference type="GO" id="GO:0030182">
    <property type="term" value="P:neuron differentiation"/>
    <property type="evidence" value="ECO:0007669"/>
    <property type="project" value="TreeGrafter"/>
</dbReference>
<accession>G0NH69</accession>
<feature type="region of interest" description="Disordered" evidence="5">
    <location>
        <begin position="226"/>
        <end position="276"/>
    </location>
</feature>
<keyword evidence="2 4" id="KW-0238">DNA-binding</keyword>
<gene>
    <name evidence="7" type="ORF">CAEBREN_00131</name>
</gene>
<dbReference type="AlphaFoldDB" id="G0NH69"/>
<name>G0NH69_CAEBE</name>
<evidence type="ECO:0000256" key="4">
    <source>
        <dbReference type="PROSITE-ProRule" id="PRU00267"/>
    </source>
</evidence>
<organism evidence="8">
    <name type="scientific">Caenorhabditis brenneri</name>
    <name type="common">Nematode worm</name>
    <dbReference type="NCBI Taxonomy" id="135651"/>
    <lineage>
        <taxon>Eukaryota</taxon>
        <taxon>Metazoa</taxon>
        <taxon>Ecdysozoa</taxon>
        <taxon>Nematoda</taxon>
        <taxon>Chromadorea</taxon>
        <taxon>Rhabditida</taxon>
        <taxon>Rhabditina</taxon>
        <taxon>Rhabditomorpha</taxon>
        <taxon>Rhabditoidea</taxon>
        <taxon>Rhabditidae</taxon>
        <taxon>Peloderinae</taxon>
        <taxon>Caenorhabditis</taxon>
    </lineage>
</organism>
<dbReference type="CDD" id="cd22029">
    <property type="entry name" value="HMG-box_SoxC"/>
    <property type="match status" value="1"/>
</dbReference>
<feature type="DNA-binding region" description="HMG box" evidence="4">
    <location>
        <begin position="53"/>
        <end position="121"/>
    </location>
</feature>
<dbReference type="GO" id="GO:0000978">
    <property type="term" value="F:RNA polymerase II cis-regulatory region sequence-specific DNA binding"/>
    <property type="evidence" value="ECO:0007669"/>
    <property type="project" value="TreeGrafter"/>
</dbReference>
<comment type="subcellular location">
    <subcellularLocation>
        <location evidence="1">Nucleus</location>
    </subcellularLocation>
</comment>
<dbReference type="GO" id="GO:0005634">
    <property type="term" value="C:nucleus"/>
    <property type="evidence" value="ECO:0007669"/>
    <property type="project" value="UniProtKB-SubCell"/>
</dbReference>
<evidence type="ECO:0000256" key="2">
    <source>
        <dbReference type="ARBA" id="ARBA00023125"/>
    </source>
</evidence>
<reference evidence="8" key="1">
    <citation type="submission" date="2011-07" db="EMBL/GenBank/DDBJ databases">
        <authorList>
            <consortium name="Caenorhabditis brenneri Sequencing and Analysis Consortium"/>
            <person name="Wilson R.K."/>
        </authorList>
    </citation>
    <scope>NUCLEOTIDE SEQUENCE [LARGE SCALE GENOMIC DNA]</scope>
    <source>
        <strain evidence="8">PB2801</strain>
    </source>
</reference>
<dbReference type="Proteomes" id="UP000008068">
    <property type="component" value="Unassembled WGS sequence"/>
</dbReference>
<dbReference type="GO" id="GO:0000122">
    <property type="term" value="P:negative regulation of transcription by RNA polymerase II"/>
    <property type="evidence" value="ECO:0007669"/>
    <property type="project" value="TreeGrafter"/>
</dbReference>
<dbReference type="GO" id="GO:0007420">
    <property type="term" value="P:brain development"/>
    <property type="evidence" value="ECO:0007669"/>
    <property type="project" value="TreeGrafter"/>
</dbReference>
<dbReference type="InterPro" id="IPR009071">
    <property type="entry name" value="HMG_box_dom"/>
</dbReference>
<dbReference type="InterPro" id="IPR050140">
    <property type="entry name" value="SRY-related_HMG-box_TF-like"/>
</dbReference>
<dbReference type="SMART" id="SM00398">
    <property type="entry name" value="HMG"/>
    <property type="match status" value="1"/>
</dbReference>
<sequence length="308" mass="34483">MDQSDPSLYHLLNNGMEQNIDRIVSNEMIQQGQMQTPKTPQRSETPQTAAAHIKRPLNPFMIWSKTQRRKICEAYPDMHNAEISKQLGADWKNMSSEEREPFVKEAERLRILHTQMYPNYKFQPRKKPRGEPTAKSKEQQKKKTPSADPSKVQSYDAMVAAQQNWNQAAGRIQDVAAAAQYSAYGGFGGGFFMPMDQMVTNQMGQNPYTAMNAYYHPQLHQGYTSFPQFQDLSGPSTSTAPQTRPLSNASSSLGYGSNASEESISPNTSTSTQIGGASGDDITAFNFLAPKQDDVKPFEFRCIPLHKL</sequence>
<dbReference type="STRING" id="135651.G0NH69"/>
<dbReference type="SUPFAM" id="SSF47095">
    <property type="entry name" value="HMG-box"/>
    <property type="match status" value="1"/>
</dbReference>
<keyword evidence="3 4" id="KW-0539">Nucleus</keyword>
<feature type="domain" description="HMG box" evidence="6">
    <location>
        <begin position="53"/>
        <end position="121"/>
    </location>
</feature>
<feature type="compositionally biased region" description="Basic and acidic residues" evidence="5">
    <location>
        <begin position="129"/>
        <end position="141"/>
    </location>
</feature>
<proteinExistence type="predicted"/>
<dbReference type="Pfam" id="PF00505">
    <property type="entry name" value="HMG_box"/>
    <property type="match status" value="1"/>
</dbReference>
<dbReference type="InterPro" id="IPR036910">
    <property type="entry name" value="HMG_box_dom_sf"/>
</dbReference>
<evidence type="ECO:0000259" key="6">
    <source>
        <dbReference type="PROSITE" id="PS50118"/>
    </source>
</evidence>
<evidence type="ECO:0000256" key="1">
    <source>
        <dbReference type="ARBA" id="ARBA00004123"/>
    </source>
</evidence>
<dbReference type="EMBL" id="GL379884">
    <property type="protein sequence ID" value="EGT60348.1"/>
    <property type="molecule type" value="Genomic_DNA"/>
</dbReference>
<dbReference type="HOGENOM" id="CLU_903786_0_0_1"/>
<protein>
    <recommendedName>
        <fullName evidence="6">HMG box domain-containing protein</fullName>
    </recommendedName>
</protein>
<dbReference type="PROSITE" id="PS50118">
    <property type="entry name" value="HMG_BOX_2"/>
    <property type="match status" value="1"/>
</dbReference>
<dbReference type="eggNOG" id="KOG0527">
    <property type="taxonomic scope" value="Eukaryota"/>
</dbReference>
<evidence type="ECO:0000313" key="7">
    <source>
        <dbReference type="EMBL" id="EGT60348.1"/>
    </source>
</evidence>
<dbReference type="PANTHER" id="PTHR10270:SF323">
    <property type="entry name" value="TRANSCRIPTION FACTOR SOX-14-RELATED"/>
    <property type="match status" value="1"/>
</dbReference>
<evidence type="ECO:0000256" key="3">
    <source>
        <dbReference type="ARBA" id="ARBA00023242"/>
    </source>
</evidence>
<evidence type="ECO:0000256" key="5">
    <source>
        <dbReference type="SAM" id="MobiDB-lite"/>
    </source>
</evidence>
<dbReference type="GO" id="GO:0001228">
    <property type="term" value="F:DNA-binding transcription activator activity, RNA polymerase II-specific"/>
    <property type="evidence" value="ECO:0007669"/>
    <property type="project" value="TreeGrafter"/>
</dbReference>
<dbReference type="FunFam" id="1.10.30.10:FF:000002">
    <property type="entry name" value="transcription factor Sox-2"/>
    <property type="match status" value="1"/>
</dbReference>
<dbReference type="Gene3D" id="1.10.30.10">
    <property type="entry name" value="High mobility group box domain"/>
    <property type="match status" value="1"/>
</dbReference>
<evidence type="ECO:0000313" key="8">
    <source>
        <dbReference type="Proteomes" id="UP000008068"/>
    </source>
</evidence>
<dbReference type="PANTHER" id="PTHR10270">
    <property type="entry name" value="SOX TRANSCRIPTION FACTOR"/>
    <property type="match status" value="1"/>
</dbReference>
<feature type="region of interest" description="Disordered" evidence="5">
    <location>
        <begin position="117"/>
        <end position="153"/>
    </location>
</feature>
<keyword evidence="8" id="KW-1185">Reference proteome</keyword>
<dbReference type="InParanoid" id="G0NH69"/>
<dbReference type="OrthoDB" id="6247875at2759"/>